<keyword evidence="2" id="KW-1185">Reference proteome</keyword>
<accession>A0A087SNS1</accession>
<proteinExistence type="predicted"/>
<dbReference type="EMBL" id="KL662145">
    <property type="protein sequence ID" value="KFM27375.1"/>
    <property type="molecule type" value="Genomic_DNA"/>
</dbReference>
<organism evidence="1 2">
    <name type="scientific">Auxenochlorella protothecoides</name>
    <name type="common">Green microalga</name>
    <name type="synonym">Chlorella protothecoides</name>
    <dbReference type="NCBI Taxonomy" id="3075"/>
    <lineage>
        <taxon>Eukaryota</taxon>
        <taxon>Viridiplantae</taxon>
        <taxon>Chlorophyta</taxon>
        <taxon>core chlorophytes</taxon>
        <taxon>Trebouxiophyceae</taxon>
        <taxon>Chlorellales</taxon>
        <taxon>Chlorellaceae</taxon>
        <taxon>Auxenochlorella</taxon>
    </lineage>
</organism>
<dbReference type="Proteomes" id="UP000028924">
    <property type="component" value="Unassembled WGS sequence"/>
</dbReference>
<dbReference type="RefSeq" id="XP_011400342.1">
    <property type="nucleotide sequence ID" value="XM_011402040.1"/>
</dbReference>
<dbReference type="AlphaFoldDB" id="A0A087SNS1"/>
<gene>
    <name evidence="1" type="ORF">F751_0262</name>
</gene>
<evidence type="ECO:0000313" key="2">
    <source>
        <dbReference type="Proteomes" id="UP000028924"/>
    </source>
</evidence>
<reference evidence="1 2" key="1">
    <citation type="journal article" date="2014" name="BMC Genomics">
        <title>Oil accumulation mechanisms of the oleaginous microalga Chlorella protothecoides revealed through its genome, transcriptomes, and proteomes.</title>
        <authorList>
            <person name="Gao C."/>
            <person name="Wang Y."/>
            <person name="Shen Y."/>
            <person name="Yan D."/>
            <person name="He X."/>
            <person name="Dai J."/>
            <person name="Wu Q."/>
        </authorList>
    </citation>
    <scope>NUCLEOTIDE SEQUENCE [LARGE SCALE GENOMIC DNA]</scope>
    <source>
        <strain evidence="1 2">0710</strain>
    </source>
</reference>
<sequence length="56" mass="6255">MRLPSQSRMCMPLYAFVSHYHVFAPFTHNLTSGFPFFFFPLFPGNCLAAGGPAGRD</sequence>
<evidence type="ECO:0000313" key="1">
    <source>
        <dbReference type="EMBL" id="KFM27375.1"/>
    </source>
</evidence>
<dbReference type="GeneID" id="23611653"/>
<name>A0A087SNS1_AUXPR</name>
<protein>
    <submittedName>
        <fullName evidence="1">Uncharacterized protein</fullName>
    </submittedName>
</protein>
<dbReference type="KEGG" id="apro:F751_0262"/>